<dbReference type="EMBL" id="JADAQT010000020">
    <property type="protein sequence ID" value="MBE1874443.1"/>
    <property type="molecule type" value="Genomic_DNA"/>
</dbReference>
<evidence type="ECO:0000313" key="1">
    <source>
        <dbReference type="EMBL" id="MBE1874443.1"/>
    </source>
</evidence>
<dbReference type="Proteomes" id="UP000625527">
    <property type="component" value="Unassembled WGS sequence"/>
</dbReference>
<evidence type="ECO:0000313" key="2">
    <source>
        <dbReference type="Proteomes" id="UP000625527"/>
    </source>
</evidence>
<keyword evidence="2" id="KW-1185">Reference proteome</keyword>
<gene>
    <name evidence="1" type="ORF">IHE71_01815</name>
</gene>
<comment type="caution">
    <text evidence="1">The sequence shown here is derived from an EMBL/GenBank/DDBJ whole genome shotgun (WGS) entry which is preliminary data.</text>
</comment>
<protein>
    <recommendedName>
        <fullName evidence="3">Resolvase/invertase-type recombinase catalytic domain-containing protein</fullName>
    </recommendedName>
</protein>
<dbReference type="RefSeq" id="WP_192861006.1">
    <property type="nucleotide sequence ID" value="NZ_JADAQT010000020.1"/>
</dbReference>
<reference evidence="1 2" key="1">
    <citation type="submission" date="2020-10" db="EMBL/GenBank/DDBJ databases">
        <title>Myceligenerans pegani sp. nov., an endophytic actinomycete isolated from Peganum harmala L. in Xinjiang, China.</title>
        <authorList>
            <person name="Xin L."/>
        </authorList>
    </citation>
    <scope>NUCLEOTIDE SEQUENCE [LARGE SCALE GENOMIC DNA]</scope>
    <source>
        <strain evidence="1 2">TRM65318</strain>
    </source>
</reference>
<accession>A0ABR9MST4</accession>
<name>A0ABR9MST4_9MICO</name>
<organism evidence="1 2">
    <name type="scientific">Myceligenerans pegani</name>
    <dbReference type="NCBI Taxonomy" id="2776917"/>
    <lineage>
        <taxon>Bacteria</taxon>
        <taxon>Bacillati</taxon>
        <taxon>Actinomycetota</taxon>
        <taxon>Actinomycetes</taxon>
        <taxon>Micrococcales</taxon>
        <taxon>Promicromonosporaceae</taxon>
        <taxon>Myceligenerans</taxon>
    </lineage>
</organism>
<sequence length="133" mass="14152">MTSTTPRPTAVGYVSASDPEVLDAQRHAVTEYARVEGFALAQIVTDRFDGFTLSQVVQAARLHEARLVIVPADTTLATAHARLVHELEPDGAACTVIDASAAAAVQPRTDAVAPRLTDALRPRTARHAARTTQ</sequence>
<proteinExistence type="predicted"/>
<evidence type="ECO:0008006" key="3">
    <source>
        <dbReference type="Google" id="ProtNLM"/>
    </source>
</evidence>